<name>A0ABR7HWR5_9FIRM</name>
<dbReference type="Pfam" id="PF00583">
    <property type="entry name" value="Acetyltransf_1"/>
    <property type="match status" value="1"/>
</dbReference>
<keyword evidence="5" id="KW-1185">Reference proteome</keyword>
<evidence type="ECO:0000256" key="2">
    <source>
        <dbReference type="ARBA" id="ARBA00023315"/>
    </source>
</evidence>
<dbReference type="PROSITE" id="PS51186">
    <property type="entry name" value="GNAT"/>
    <property type="match status" value="1"/>
</dbReference>
<evidence type="ECO:0000313" key="4">
    <source>
        <dbReference type="EMBL" id="MBC5731912.1"/>
    </source>
</evidence>
<organism evidence="4 5">
    <name type="scientific">Pseudoflavonifractor hominis</name>
    <dbReference type="NCBI Taxonomy" id="2763059"/>
    <lineage>
        <taxon>Bacteria</taxon>
        <taxon>Bacillati</taxon>
        <taxon>Bacillota</taxon>
        <taxon>Clostridia</taxon>
        <taxon>Eubacteriales</taxon>
        <taxon>Oscillospiraceae</taxon>
        <taxon>Pseudoflavonifractor</taxon>
    </lineage>
</organism>
<dbReference type="InterPro" id="IPR016181">
    <property type="entry name" value="Acyl_CoA_acyltransferase"/>
</dbReference>
<gene>
    <name evidence="4" type="ORF">H8S34_13900</name>
</gene>
<dbReference type="Proteomes" id="UP000660021">
    <property type="component" value="Unassembled WGS sequence"/>
</dbReference>
<dbReference type="RefSeq" id="WP_101691032.1">
    <property type="nucleotide sequence ID" value="NZ_JACOPR010000011.1"/>
</dbReference>
<comment type="caution">
    <text evidence="4">The sequence shown here is derived from an EMBL/GenBank/DDBJ whole genome shotgun (WGS) entry which is preliminary data.</text>
</comment>
<evidence type="ECO:0000313" key="5">
    <source>
        <dbReference type="Proteomes" id="UP000660021"/>
    </source>
</evidence>
<dbReference type="PANTHER" id="PTHR43877:SF2">
    <property type="entry name" value="AMINOALKYLPHOSPHONATE N-ACETYLTRANSFERASE-RELATED"/>
    <property type="match status" value="1"/>
</dbReference>
<dbReference type="InterPro" id="IPR050832">
    <property type="entry name" value="Bact_Acetyltransf"/>
</dbReference>
<sequence length="167" mass="18497">MPIIRCAAPADLDAVWALVERAVAHMNAIGNPQWGADYPTRALYAGDIDRGELYVACTETGAILGAACLNRSETPEYASIPWQYRGEVYSVHRLAVDPAAQRQGVATALLSFAQDLARQNHVSALHVDTYSLNHRMQALFIKQGFVRRGEIHLHGRPLPYPCFEKLL</sequence>
<proteinExistence type="predicted"/>
<evidence type="ECO:0000256" key="1">
    <source>
        <dbReference type="ARBA" id="ARBA00022679"/>
    </source>
</evidence>
<dbReference type="Gene3D" id="3.40.630.30">
    <property type="match status" value="1"/>
</dbReference>
<evidence type="ECO:0000259" key="3">
    <source>
        <dbReference type="PROSITE" id="PS51186"/>
    </source>
</evidence>
<dbReference type="InterPro" id="IPR000182">
    <property type="entry name" value="GNAT_dom"/>
</dbReference>
<protein>
    <submittedName>
        <fullName evidence="4">GNAT family N-acetyltransferase</fullName>
    </submittedName>
</protein>
<keyword evidence="1" id="KW-0808">Transferase</keyword>
<keyword evidence="2" id="KW-0012">Acyltransferase</keyword>
<feature type="domain" description="N-acetyltransferase" evidence="3">
    <location>
        <begin position="2"/>
        <end position="167"/>
    </location>
</feature>
<accession>A0ABR7HWR5</accession>
<reference evidence="4 5" key="1">
    <citation type="submission" date="2020-08" db="EMBL/GenBank/DDBJ databases">
        <title>Genome public.</title>
        <authorList>
            <person name="Liu C."/>
            <person name="Sun Q."/>
        </authorList>
    </citation>
    <scope>NUCLEOTIDE SEQUENCE [LARGE SCALE GENOMIC DNA]</scope>
    <source>
        <strain evidence="4 5">New-38</strain>
    </source>
</reference>
<dbReference type="SUPFAM" id="SSF55729">
    <property type="entry name" value="Acyl-CoA N-acyltransferases (Nat)"/>
    <property type="match status" value="1"/>
</dbReference>
<dbReference type="CDD" id="cd04301">
    <property type="entry name" value="NAT_SF"/>
    <property type="match status" value="1"/>
</dbReference>
<dbReference type="EMBL" id="JACOPR010000011">
    <property type="protein sequence ID" value="MBC5731912.1"/>
    <property type="molecule type" value="Genomic_DNA"/>
</dbReference>
<dbReference type="PANTHER" id="PTHR43877">
    <property type="entry name" value="AMINOALKYLPHOSPHONATE N-ACETYLTRANSFERASE-RELATED-RELATED"/>
    <property type="match status" value="1"/>
</dbReference>